<dbReference type="STRING" id="599839.J4H5I7"/>
<organism evidence="2 3">
    <name type="scientific">Fibroporia radiculosa</name>
    <dbReference type="NCBI Taxonomy" id="599839"/>
    <lineage>
        <taxon>Eukaryota</taxon>
        <taxon>Fungi</taxon>
        <taxon>Dikarya</taxon>
        <taxon>Basidiomycota</taxon>
        <taxon>Agaricomycotina</taxon>
        <taxon>Agaricomycetes</taxon>
        <taxon>Polyporales</taxon>
        <taxon>Fibroporiaceae</taxon>
        <taxon>Fibroporia</taxon>
    </lineage>
</organism>
<keyword evidence="3" id="KW-1185">Reference proteome</keyword>
<evidence type="ECO:0000313" key="3">
    <source>
        <dbReference type="Proteomes" id="UP000006352"/>
    </source>
</evidence>
<reference evidence="2 3" key="1">
    <citation type="journal article" date="2012" name="Appl. Environ. Microbiol.">
        <title>Short-read sequencing for genomic analysis of the brown rot fungus Fibroporia radiculosa.</title>
        <authorList>
            <person name="Tang J.D."/>
            <person name="Perkins A.D."/>
            <person name="Sonstegard T.S."/>
            <person name="Schroeder S.G."/>
            <person name="Burgess S.C."/>
            <person name="Diehl S.V."/>
        </authorList>
    </citation>
    <scope>NUCLEOTIDE SEQUENCE [LARGE SCALE GENOMIC DNA]</scope>
    <source>
        <strain evidence="2 3">TFFH 294</strain>
    </source>
</reference>
<dbReference type="InterPro" id="IPR055100">
    <property type="entry name" value="GNAT_LYC1-like"/>
</dbReference>
<dbReference type="AlphaFoldDB" id="J4H5I7"/>
<name>J4H5I7_9APHY</name>
<dbReference type="OrthoDB" id="2020070at2759"/>
<evidence type="ECO:0000313" key="2">
    <source>
        <dbReference type="EMBL" id="CCM06809.1"/>
    </source>
</evidence>
<dbReference type="RefSeq" id="XP_012176830.1">
    <property type="nucleotide sequence ID" value="XM_012321440.1"/>
</dbReference>
<dbReference type="Pfam" id="PF22998">
    <property type="entry name" value="GNAT_LYC1-like"/>
    <property type="match status" value="1"/>
</dbReference>
<feature type="domain" description="LYC1 C-terminal" evidence="1">
    <location>
        <begin position="19"/>
        <end position="143"/>
    </location>
</feature>
<proteinExistence type="predicted"/>
<accession>J4H5I7</accession>
<sequence length="143" mass="16402">MQRTMVFMADMQPVLPLDIWGVLLLSHEGAALRDVLADREGECPAFATWSLDTLASSRTLIVTRLRATKRTFPALVQKLVEYAKKCDARKIEIWGMQEELQEVANGLGWTTSARDNHLSSFKWYGKEVDEGIDWMFNERFCQC</sequence>
<gene>
    <name evidence="2" type="ORF">FIBRA_09110</name>
</gene>
<dbReference type="Proteomes" id="UP000006352">
    <property type="component" value="Unassembled WGS sequence"/>
</dbReference>
<dbReference type="HOGENOM" id="CLU_1806194_0_0_1"/>
<protein>
    <recommendedName>
        <fullName evidence="1">LYC1 C-terminal domain-containing protein</fullName>
    </recommendedName>
</protein>
<dbReference type="EMBL" id="HE797512">
    <property type="protein sequence ID" value="CCM06809.1"/>
    <property type="molecule type" value="Genomic_DNA"/>
</dbReference>
<dbReference type="InParanoid" id="J4H5I7"/>
<evidence type="ECO:0000259" key="1">
    <source>
        <dbReference type="Pfam" id="PF22998"/>
    </source>
</evidence>
<dbReference type="GeneID" id="24101709"/>